<evidence type="ECO:0000313" key="14">
    <source>
        <dbReference type="EMBL" id="AVR44286.1"/>
    </source>
</evidence>
<evidence type="ECO:0000313" key="15">
    <source>
        <dbReference type="Proteomes" id="UP000241507"/>
    </source>
</evidence>
<feature type="region of interest" description="Disordered" evidence="10">
    <location>
        <begin position="1"/>
        <end position="40"/>
    </location>
</feature>
<keyword evidence="5 11" id="KW-1133">Transmembrane helix</keyword>
<feature type="transmembrane region" description="Helical" evidence="11">
    <location>
        <begin position="310"/>
        <end position="332"/>
    </location>
</feature>
<feature type="transmembrane region" description="Helical" evidence="11">
    <location>
        <begin position="422"/>
        <end position="441"/>
    </location>
</feature>
<sequence length="507" mass="56825">MGDHSEKSAETPGMGSRGVTRPMAEKEIKDHNKGHGEGGMDKEQRMQMLKMHHKQTLWVYWLIILLGFWLVIAPLTFDYGNSIAQPSGGRSLWLSDAMRVNIMYWNDIICGFLLMIFGWRSLTPNRPISMWVACFVGIWLNFAPVIFWAPNAFIYNNDTLVGVLIIALTILIPGMPNMITYMKMGSSVPPGWSYNPSSWPQRWIMIVLGFLGWVVSRYLGSFQLGYNGFAWDPFFGESTIKVLNSKMSHSLPVSDGAFGALAYTFEFLMGWMGSPTRWRTMPWMVTFFGILVIPLGLVHIFLVISQPIVVGEWCTFCLLAAGIMLPMIPLEFDEVIAMGQHMVQARRRGDNMWHVFWKGGKAFEENEDTRSADLMDLPNKPMAVFKSSVWGVSVPWTLLISTILGITAMFMPAAFGISIESMPAHIFHLTGALITVVSVISMGEIVRLGRYINILLGLGLAVAPWFTSASEITLNIIGVGIGLVVILLAFPRGVIKEKYGLWDKYVK</sequence>
<feature type="compositionally biased region" description="Basic and acidic residues" evidence="10">
    <location>
        <begin position="23"/>
        <end position="40"/>
    </location>
</feature>
<dbReference type="InterPro" id="IPR038354">
    <property type="entry name" value="VKOR_sf"/>
</dbReference>
<feature type="transmembrane region" description="Helical" evidence="11">
    <location>
        <begin position="389"/>
        <end position="410"/>
    </location>
</feature>
<evidence type="ECO:0000256" key="5">
    <source>
        <dbReference type="ARBA" id="ARBA00022989"/>
    </source>
</evidence>
<protein>
    <submittedName>
        <fullName evidence="14">Vitamin K epoxide reductase</fullName>
    </submittedName>
</protein>
<dbReference type="Pfam" id="PF07884">
    <property type="entry name" value="VKOR"/>
    <property type="match status" value="1"/>
</dbReference>
<feature type="transmembrane region" description="Helical" evidence="11">
    <location>
        <begin position="283"/>
        <end position="304"/>
    </location>
</feature>
<comment type="similarity">
    <text evidence="2">Belongs to the VKOR family.</text>
</comment>
<keyword evidence="15" id="KW-1185">Reference proteome</keyword>
<evidence type="ECO:0000256" key="2">
    <source>
        <dbReference type="ARBA" id="ARBA00006214"/>
    </source>
</evidence>
<accession>A0A2R3Z211</accession>
<evidence type="ECO:0000259" key="13">
    <source>
        <dbReference type="Pfam" id="PF07884"/>
    </source>
</evidence>
<reference evidence="15" key="1">
    <citation type="submission" date="2018-03" db="EMBL/GenBank/DDBJ databases">
        <title>Gramella fulva sp. nov., isolated from a dry surface of tidal flat.</title>
        <authorList>
            <person name="Hwang S.H."/>
            <person name="Hwang W.M."/>
            <person name="Kang K."/>
            <person name="Ahn T.-Y."/>
        </authorList>
    </citation>
    <scope>NUCLEOTIDE SEQUENCE [LARGE SCALE GENOMIC DNA]</scope>
    <source>
        <strain evidence="15">SH35</strain>
    </source>
</reference>
<dbReference type="InterPro" id="IPR012932">
    <property type="entry name" value="VKOR"/>
</dbReference>
<organism evidence="14 15">
    <name type="scientific">Christiangramia fulva</name>
    <dbReference type="NCBI Taxonomy" id="2126553"/>
    <lineage>
        <taxon>Bacteria</taxon>
        <taxon>Pseudomonadati</taxon>
        <taxon>Bacteroidota</taxon>
        <taxon>Flavobacteriia</taxon>
        <taxon>Flavobacteriales</taxon>
        <taxon>Flavobacteriaceae</taxon>
        <taxon>Christiangramia</taxon>
    </lineage>
</organism>
<name>A0A2R3Z211_9FLAO</name>
<evidence type="ECO:0000259" key="12">
    <source>
        <dbReference type="Pfam" id="PF03779"/>
    </source>
</evidence>
<feature type="transmembrane region" description="Helical" evidence="11">
    <location>
        <begin position="448"/>
        <end position="466"/>
    </location>
</feature>
<proteinExistence type="inferred from homology"/>
<dbReference type="OrthoDB" id="9814124at2"/>
<feature type="transmembrane region" description="Helical" evidence="11">
    <location>
        <begin position="472"/>
        <end position="490"/>
    </location>
</feature>
<keyword evidence="6" id="KW-0560">Oxidoreductase</keyword>
<feature type="domain" description="Vitamin K epoxide reductase" evidence="13">
    <location>
        <begin position="203"/>
        <end position="330"/>
    </location>
</feature>
<dbReference type="InterPro" id="IPR005530">
    <property type="entry name" value="SPW"/>
</dbReference>
<feature type="transmembrane region" description="Helical" evidence="11">
    <location>
        <begin position="102"/>
        <end position="119"/>
    </location>
</feature>
<dbReference type="AlphaFoldDB" id="A0A2R3Z211"/>
<evidence type="ECO:0000256" key="8">
    <source>
        <dbReference type="ARBA" id="ARBA00023157"/>
    </source>
</evidence>
<keyword evidence="3 11" id="KW-0812">Transmembrane</keyword>
<keyword evidence="8" id="KW-1015">Disulfide bond</keyword>
<evidence type="ECO:0000256" key="10">
    <source>
        <dbReference type="SAM" id="MobiDB-lite"/>
    </source>
</evidence>
<dbReference type="EMBL" id="CP028136">
    <property type="protein sequence ID" value="AVR44286.1"/>
    <property type="molecule type" value="Genomic_DNA"/>
</dbReference>
<dbReference type="KEGG" id="grs:C7S20_02880"/>
<feature type="transmembrane region" description="Helical" evidence="11">
    <location>
        <begin position="161"/>
        <end position="182"/>
    </location>
</feature>
<dbReference type="Proteomes" id="UP000241507">
    <property type="component" value="Chromosome"/>
</dbReference>
<evidence type="ECO:0000256" key="11">
    <source>
        <dbReference type="SAM" id="Phobius"/>
    </source>
</evidence>
<feature type="domain" description="SPW repeat-containing integral membrane" evidence="12">
    <location>
        <begin position="58"/>
        <end position="169"/>
    </location>
</feature>
<keyword evidence="7 11" id="KW-0472">Membrane</keyword>
<comment type="subcellular location">
    <subcellularLocation>
        <location evidence="1">Membrane</location>
        <topology evidence="1">Multi-pass membrane protein</topology>
    </subcellularLocation>
</comment>
<dbReference type="Pfam" id="PF03779">
    <property type="entry name" value="SPW"/>
    <property type="match status" value="1"/>
</dbReference>
<dbReference type="GO" id="GO:0048038">
    <property type="term" value="F:quinone binding"/>
    <property type="evidence" value="ECO:0007669"/>
    <property type="project" value="UniProtKB-KW"/>
</dbReference>
<dbReference type="GO" id="GO:0016491">
    <property type="term" value="F:oxidoreductase activity"/>
    <property type="evidence" value="ECO:0007669"/>
    <property type="project" value="UniProtKB-KW"/>
</dbReference>
<gene>
    <name evidence="14" type="ORF">C7S20_02880</name>
</gene>
<evidence type="ECO:0000256" key="1">
    <source>
        <dbReference type="ARBA" id="ARBA00004141"/>
    </source>
</evidence>
<evidence type="ECO:0000256" key="3">
    <source>
        <dbReference type="ARBA" id="ARBA00022692"/>
    </source>
</evidence>
<evidence type="ECO:0000256" key="7">
    <source>
        <dbReference type="ARBA" id="ARBA00023136"/>
    </source>
</evidence>
<evidence type="ECO:0000256" key="4">
    <source>
        <dbReference type="ARBA" id="ARBA00022719"/>
    </source>
</evidence>
<feature type="transmembrane region" description="Helical" evidence="11">
    <location>
        <begin position="131"/>
        <end position="149"/>
    </location>
</feature>
<keyword evidence="4" id="KW-0874">Quinone</keyword>
<dbReference type="Gene3D" id="1.20.1440.130">
    <property type="entry name" value="VKOR domain"/>
    <property type="match status" value="1"/>
</dbReference>
<evidence type="ECO:0000256" key="6">
    <source>
        <dbReference type="ARBA" id="ARBA00023002"/>
    </source>
</evidence>
<feature type="transmembrane region" description="Helical" evidence="11">
    <location>
        <begin position="57"/>
        <end position="77"/>
    </location>
</feature>
<evidence type="ECO:0000256" key="9">
    <source>
        <dbReference type="ARBA" id="ARBA00023284"/>
    </source>
</evidence>
<dbReference type="RefSeq" id="WP_107011064.1">
    <property type="nucleotide sequence ID" value="NZ_CP028136.1"/>
</dbReference>
<feature type="transmembrane region" description="Helical" evidence="11">
    <location>
        <begin position="251"/>
        <end position="271"/>
    </location>
</feature>
<dbReference type="CDD" id="cd12919">
    <property type="entry name" value="VKOR_2"/>
    <property type="match status" value="1"/>
</dbReference>
<feature type="transmembrane region" description="Helical" evidence="11">
    <location>
        <begin position="203"/>
        <end position="220"/>
    </location>
</feature>
<keyword evidence="9" id="KW-0676">Redox-active center</keyword>
<dbReference type="GO" id="GO:0016020">
    <property type="term" value="C:membrane"/>
    <property type="evidence" value="ECO:0007669"/>
    <property type="project" value="UniProtKB-SubCell"/>
</dbReference>